<dbReference type="PROSITE" id="PS00636">
    <property type="entry name" value="DNAJ_1"/>
    <property type="match status" value="1"/>
</dbReference>
<dbReference type="InterPro" id="IPR019734">
    <property type="entry name" value="TPR_rpt"/>
</dbReference>
<feature type="region of interest" description="Disordered" evidence="4">
    <location>
        <begin position="1"/>
        <end position="42"/>
    </location>
</feature>
<feature type="repeat" description="TPR" evidence="3">
    <location>
        <begin position="104"/>
        <end position="137"/>
    </location>
</feature>
<dbReference type="Gene3D" id="1.25.40.10">
    <property type="entry name" value="Tetratricopeptide repeat domain"/>
    <property type="match status" value="3"/>
</dbReference>
<dbReference type="SUPFAM" id="SSF48452">
    <property type="entry name" value="TPR-like"/>
    <property type="match status" value="3"/>
</dbReference>
<dbReference type="InterPro" id="IPR036869">
    <property type="entry name" value="J_dom_sf"/>
</dbReference>
<protein>
    <recommendedName>
        <fullName evidence="5">J domain-containing protein</fullName>
    </recommendedName>
</protein>
<dbReference type="Gene3D" id="1.10.287.110">
    <property type="entry name" value="DnaJ domain"/>
    <property type="match status" value="1"/>
</dbReference>
<dbReference type="PRINTS" id="PR00625">
    <property type="entry name" value="JDOMAIN"/>
</dbReference>
<accession>A0A7S1NNI6</accession>
<gene>
    <name evidence="6" type="ORF">EGYM00392_LOCUS42343</name>
</gene>
<dbReference type="PANTHER" id="PTHR45188">
    <property type="entry name" value="DNAJ PROTEIN P58IPK HOMOLOG"/>
    <property type="match status" value="1"/>
</dbReference>
<dbReference type="SUPFAM" id="SSF46565">
    <property type="entry name" value="Chaperone J-domain"/>
    <property type="match status" value="1"/>
</dbReference>
<dbReference type="EMBL" id="HBGA01113679">
    <property type="protein sequence ID" value="CAD9031201.1"/>
    <property type="molecule type" value="Transcribed_RNA"/>
</dbReference>
<dbReference type="InterPro" id="IPR011990">
    <property type="entry name" value="TPR-like_helical_dom_sf"/>
</dbReference>
<evidence type="ECO:0000256" key="4">
    <source>
        <dbReference type="SAM" id="MobiDB-lite"/>
    </source>
</evidence>
<feature type="repeat" description="TPR" evidence="3">
    <location>
        <begin position="265"/>
        <end position="298"/>
    </location>
</feature>
<dbReference type="AlphaFoldDB" id="A0A7S1NNI6"/>
<evidence type="ECO:0000256" key="1">
    <source>
        <dbReference type="ARBA" id="ARBA00022737"/>
    </source>
</evidence>
<feature type="compositionally biased region" description="Acidic residues" evidence="4">
    <location>
        <begin position="15"/>
        <end position="36"/>
    </location>
</feature>
<dbReference type="Pfam" id="PF13181">
    <property type="entry name" value="TPR_8"/>
    <property type="match status" value="2"/>
</dbReference>
<reference evidence="6" key="1">
    <citation type="submission" date="2021-01" db="EMBL/GenBank/DDBJ databases">
        <authorList>
            <person name="Corre E."/>
            <person name="Pelletier E."/>
            <person name="Niang G."/>
            <person name="Scheremetjew M."/>
            <person name="Finn R."/>
            <person name="Kale V."/>
            <person name="Holt S."/>
            <person name="Cochrane G."/>
            <person name="Meng A."/>
            <person name="Brown T."/>
            <person name="Cohen L."/>
        </authorList>
    </citation>
    <scope>NUCLEOTIDE SEQUENCE</scope>
    <source>
        <strain evidence="6">NIES-381</strain>
    </source>
</reference>
<keyword evidence="2 3" id="KW-0802">TPR repeat</keyword>
<feature type="repeat" description="TPR" evidence="3">
    <location>
        <begin position="36"/>
        <end position="69"/>
    </location>
</feature>
<sequence length="510" mass="57703">MASARTPNTNVTFVDDPDDEASEDEVSEEEVPEEDANDLKNQGNECYGRGDYWGALEFYTRSINKDPENPKVYGNRAAAYMMLGRYDDVIADCKKAIEIDASFGKAYGRLAKAYFLSGDFSRSLDKYKEAITLEINPDLKREMDVVESVRTCYDKARAALDNQEFDKGLTFAKLVLKEAPDAIPFKVLFSEAMLYNRQPDQASQILGALMWDNMNNTDVLTMRAKALFYCGQQHITKATEHLTRALSQDPDDRNAVKLLKQIRHFENLKAKGNDAFKNKKWTEAIDAYTETLAVDPHNVRMNSVIYCNRAAAYKEEGMLQQAINDCNLAIKIDDQYVKAYQRRARCHQAAEDHEAAVRDFDKVMQLNPSKEAQAELREAKILLKRSKRKDYYKILGVSRDADERQIKRSYREQALKLHPDKLAGCTDEEKEKAEMLFKDVGEAYAVLSDPMKKRKYDNGTYDDGSGQMDADDVDASNVFNMFFGGGGFPGGFSGGGHRGHRGGAQFSFHM</sequence>
<dbReference type="CDD" id="cd06257">
    <property type="entry name" value="DnaJ"/>
    <property type="match status" value="1"/>
</dbReference>
<dbReference type="PROSITE" id="PS50076">
    <property type="entry name" value="DNAJ_2"/>
    <property type="match status" value="1"/>
</dbReference>
<evidence type="ECO:0000256" key="2">
    <source>
        <dbReference type="ARBA" id="ARBA00022803"/>
    </source>
</evidence>
<dbReference type="Pfam" id="PF00226">
    <property type="entry name" value="DnaJ"/>
    <property type="match status" value="1"/>
</dbReference>
<dbReference type="InterPro" id="IPR001623">
    <property type="entry name" value="DnaJ_domain"/>
</dbReference>
<feature type="domain" description="J" evidence="5">
    <location>
        <begin position="390"/>
        <end position="460"/>
    </location>
</feature>
<dbReference type="SMART" id="SM00028">
    <property type="entry name" value="TPR"/>
    <property type="match status" value="8"/>
</dbReference>
<dbReference type="InterPro" id="IPR018253">
    <property type="entry name" value="DnaJ_domain_CS"/>
</dbReference>
<organism evidence="6">
    <name type="scientific">Eutreptiella gymnastica</name>
    <dbReference type="NCBI Taxonomy" id="73025"/>
    <lineage>
        <taxon>Eukaryota</taxon>
        <taxon>Discoba</taxon>
        <taxon>Euglenozoa</taxon>
        <taxon>Euglenida</taxon>
        <taxon>Spirocuta</taxon>
        <taxon>Euglenophyceae</taxon>
        <taxon>Eutreptiales</taxon>
        <taxon>Eutreptiaceae</taxon>
        <taxon>Eutreptiella</taxon>
    </lineage>
</organism>
<proteinExistence type="predicted"/>
<evidence type="ECO:0000256" key="3">
    <source>
        <dbReference type="PROSITE-ProRule" id="PRU00339"/>
    </source>
</evidence>
<evidence type="ECO:0000313" key="6">
    <source>
        <dbReference type="EMBL" id="CAD9031201.1"/>
    </source>
</evidence>
<feature type="repeat" description="TPR" evidence="3">
    <location>
        <begin position="337"/>
        <end position="370"/>
    </location>
</feature>
<evidence type="ECO:0000259" key="5">
    <source>
        <dbReference type="PROSITE" id="PS50076"/>
    </source>
</evidence>
<keyword evidence="1" id="KW-0677">Repeat</keyword>
<dbReference type="Pfam" id="PF00515">
    <property type="entry name" value="TPR_1"/>
    <property type="match status" value="1"/>
</dbReference>
<dbReference type="PANTHER" id="PTHR45188:SF2">
    <property type="entry name" value="DNAJ HOMOLOG SUBFAMILY C MEMBER 7"/>
    <property type="match status" value="1"/>
</dbReference>
<dbReference type="SMART" id="SM00271">
    <property type="entry name" value="DnaJ"/>
    <property type="match status" value="1"/>
</dbReference>
<name>A0A7S1NNI6_9EUGL</name>
<feature type="compositionally biased region" description="Polar residues" evidence="4">
    <location>
        <begin position="1"/>
        <end position="12"/>
    </location>
</feature>
<dbReference type="PROSITE" id="PS50005">
    <property type="entry name" value="TPR"/>
    <property type="match status" value="4"/>
</dbReference>